<dbReference type="Proteomes" id="UP001157006">
    <property type="component" value="Chromosome 2"/>
</dbReference>
<feature type="region of interest" description="Disordered" evidence="1">
    <location>
        <begin position="1"/>
        <end position="75"/>
    </location>
</feature>
<evidence type="ECO:0000313" key="2">
    <source>
        <dbReference type="EMBL" id="CAI8597372.1"/>
    </source>
</evidence>
<sequence length="133" mass="14093">MAVHETSQENNAVDEKMDSNDGTQTLSEKHDAVGDISDVSDSVDGVAEGLQLDSEDRDISPVNWDTDGSEVQPPTEACNNGICGVSSKQSGMSAKRCNSAIDDSSSMCSFDSLPPSVVMIDPYMGTPFQIVKS</sequence>
<name>A0AAV0ZKW5_VICFA</name>
<proteinExistence type="predicted"/>
<dbReference type="AlphaFoldDB" id="A0AAV0ZKW5"/>
<reference evidence="2 3" key="1">
    <citation type="submission" date="2023-01" db="EMBL/GenBank/DDBJ databases">
        <authorList>
            <person name="Kreplak J."/>
        </authorList>
    </citation>
    <scope>NUCLEOTIDE SEQUENCE [LARGE SCALE GENOMIC DNA]</scope>
</reference>
<dbReference type="InterPro" id="IPR055327">
    <property type="entry name" value="TRAF1A/B"/>
</dbReference>
<organism evidence="2 3">
    <name type="scientific">Vicia faba</name>
    <name type="common">Broad bean</name>
    <name type="synonym">Faba vulgaris</name>
    <dbReference type="NCBI Taxonomy" id="3906"/>
    <lineage>
        <taxon>Eukaryota</taxon>
        <taxon>Viridiplantae</taxon>
        <taxon>Streptophyta</taxon>
        <taxon>Embryophyta</taxon>
        <taxon>Tracheophyta</taxon>
        <taxon>Spermatophyta</taxon>
        <taxon>Magnoliopsida</taxon>
        <taxon>eudicotyledons</taxon>
        <taxon>Gunneridae</taxon>
        <taxon>Pentapetalae</taxon>
        <taxon>rosids</taxon>
        <taxon>fabids</taxon>
        <taxon>Fabales</taxon>
        <taxon>Fabaceae</taxon>
        <taxon>Papilionoideae</taxon>
        <taxon>50 kb inversion clade</taxon>
        <taxon>NPAAA clade</taxon>
        <taxon>Hologalegina</taxon>
        <taxon>IRL clade</taxon>
        <taxon>Fabeae</taxon>
        <taxon>Vicia</taxon>
    </lineage>
</organism>
<dbReference type="PANTHER" id="PTHR47477:SF14">
    <property type="entry name" value="MEPRIN AND TRAF (MATH)-LIKE DOMAIN PROTEIN"/>
    <property type="match status" value="1"/>
</dbReference>
<gene>
    <name evidence="2" type="ORF">VFH_II078520</name>
</gene>
<accession>A0AAV0ZKW5</accession>
<protein>
    <submittedName>
        <fullName evidence="2">Uncharacterized protein</fullName>
    </submittedName>
</protein>
<evidence type="ECO:0000256" key="1">
    <source>
        <dbReference type="SAM" id="MobiDB-lite"/>
    </source>
</evidence>
<dbReference type="PANTHER" id="PTHR47477">
    <property type="entry name" value="TNF RECEPTOR-ASSOCIATED FACTOR HOMOLOG 1A"/>
    <property type="match status" value="1"/>
</dbReference>
<dbReference type="EMBL" id="OX451737">
    <property type="protein sequence ID" value="CAI8597372.1"/>
    <property type="molecule type" value="Genomic_DNA"/>
</dbReference>
<evidence type="ECO:0000313" key="3">
    <source>
        <dbReference type="Proteomes" id="UP001157006"/>
    </source>
</evidence>
<keyword evidence="3" id="KW-1185">Reference proteome</keyword>
<feature type="compositionally biased region" description="Low complexity" evidence="1">
    <location>
        <begin position="34"/>
        <end position="47"/>
    </location>
</feature>